<evidence type="ECO:0000256" key="1">
    <source>
        <dbReference type="ARBA" id="ARBA00022962"/>
    </source>
</evidence>
<evidence type="ECO:0000259" key="2">
    <source>
        <dbReference type="Pfam" id="PF00117"/>
    </source>
</evidence>
<accession>A0A1B2HPN4</accession>
<dbReference type="Gene3D" id="3.40.50.880">
    <property type="match status" value="1"/>
</dbReference>
<name>A0A1B2HPN4_9PSEU</name>
<organism evidence="3 4">
    <name type="scientific">Lentzea guizhouensis</name>
    <dbReference type="NCBI Taxonomy" id="1586287"/>
    <lineage>
        <taxon>Bacteria</taxon>
        <taxon>Bacillati</taxon>
        <taxon>Actinomycetota</taxon>
        <taxon>Actinomycetes</taxon>
        <taxon>Pseudonocardiales</taxon>
        <taxon>Pseudonocardiaceae</taxon>
        <taxon>Lentzea</taxon>
    </lineage>
</organism>
<protein>
    <recommendedName>
        <fullName evidence="2">Glutamine amidotransferase domain-containing protein</fullName>
    </recommendedName>
</protein>
<dbReference type="InterPro" id="IPR050472">
    <property type="entry name" value="Anth_synth/Amidotransfase"/>
</dbReference>
<feature type="domain" description="Glutamine amidotransferase" evidence="2">
    <location>
        <begin position="40"/>
        <end position="191"/>
    </location>
</feature>
<reference evidence="3 4" key="1">
    <citation type="submission" date="2016-07" db="EMBL/GenBank/DDBJ databases">
        <title>Complete genome sequence of the Lentzea guizhouensis DHS C013.</title>
        <authorList>
            <person name="Cao C."/>
        </authorList>
    </citation>
    <scope>NUCLEOTIDE SEQUENCE [LARGE SCALE GENOMIC DNA]</scope>
    <source>
        <strain evidence="3 4">DHS C013</strain>
    </source>
</reference>
<dbReference type="AlphaFoldDB" id="A0A1B2HPN4"/>
<evidence type="ECO:0000313" key="3">
    <source>
        <dbReference type="EMBL" id="ANZ39679.1"/>
    </source>
</evidence>
<evidence type="ECO:0000313" key="4">
    <source>
        <dbReference type="Proteomes" id="UP000093053"/>
    </source>
</evidence>
<sequence length="202" mass="22388">MSRRIGITQRCVDDEPTGERRWALDARWCEFLTACDVVAVPLPNIAAAAVQMAEELSLDGFLFTGGGDVVEAGGKHPERDLTERTLLALAIRENRPVLGVCRGMQLIAVALGARLRPVAGHVSTRHTITSGEGRRVVNSYHDLAVDRLPSVLEVTAWCGDVVEAVRHKSVRVEGIMWHPEREPEHAAQDLLMVRRLFQVENR</sequence>
<dbReference type="InterPro" id="IPR017926">
    <property type="entry name" value="GATASE"/>
</dbReference>
<gene>
    <name evidence="3" type="ORF">BBK82_30190</name>
</gene>
<keyword evidence="4" id="KW-1185">Reference proteome</keyword>
<dbReference type="GO" id="GO:0005829">
    <property type="term" value="C:cytosol"/>
    <property type="evidence" value="ECO:0007669"/>
    <property type="project" value="TreeGrafter"/>
</dbReference>
<dbReference type="PANTHER" id="PTHR43418">
    <property type="entry name" value="MULTIFUNCTIONAL TRYPTOPHAN BIOSYNTHESIS PROTEIN-RELATED"/>
    <property type="match status" value="1"/>
</dbReference>
<dbReference type="InterPro" id="IPR029062">
    <property type="entry name" value="Class_I_gatase-like"/>
</dbReference>
<dbReference type="GO" id="GO:0000162">
    <property type="term" value="P:L-tryptophan biosynthetic process"/>
    <property type="evidence" value="ECO:0007669"/>
    <property type="project" value="TreeGrafter"/>
</dbReference>
<dbReference type="SUPFAM" id="SSF52317">
    <property type="entry name" value="Class I glutamine amidotransferase-like"/>
    <property type="match status" value="1"/>
</dbReference>
<dbReference type="Pfam" id="PF00117">
    <property type="entry name" value="GATase"/>
    <property type="match status" value="1"/>
</dbReference>
<dbReference type="KEGG" id="led:BBK82_30190"/>
<keyword evidence="1" id="KW-0315">Glutamine amidotransferase</keyword>
<dbReference type="PROSITE" id="PS51273">
    <property type="entry name" value="GATASE_TYPE_1"/>
    <property type="match status" value="1"/>
</dbReference>
<dbReference type="PANTHER" id="PTHR43418:SF4">
    <property type="entry name" value="MULTIFUNCTIONAL TRYPTOPHAN BIOSYNTHESIS PROTEIN"/>
    <property type="match status" value="1"/>
</dbReference>
<dbReference type="RefSeq" id="WP_065918020.1">
    <property type="nucleotide sequence ID" value="NZ_CP016793.1"/>
</dbReference>
<proteinExistence type="predicted"/>
<dbReference type="GO" id="GO:0004049">
    <property type="term" value="F:anthranilate synthase activity"/>
    <property type="evidence" value="ECO:0007669"/>
    <property type="project" value="TreeGrafter"/>
</dbReference>
<dbReference type="EMBL" id="CP016793">
    <property type="protein sequence ID" value="ANZ39679.1"/>
    <property type="molecule type" value="Genomic_DNA"/>
</dbReference>
<dbReference type="STRING" id="1586287.BBK82_30190"/>
<dbReference type="Proteomes" id="UP000093053">
    <property type="component" value="Chromosome"/>
</dbReference>